<dbReference type="GO" id="GO:0090407">
    <property type="term" value="P:organophosphate biosynthetic process"/>
    <property type="evidence" value="ECO:0007669"/>
    <property type="project" value="UniProtKB-ARBA"/>
</dbReference>
<comment type="catalytic activity">
    <reaction evidence="13">
        <text>1D-myo-inositol hexakisphosphate + ATP = 1-diphospho-1D-myo-inositol 2,3,4,5,6-pentakisphosphate + ADP</text>
        <dbReference type="Rhea" id="RHEA:37459"/>
        <dbReference type="ChEBI" id="CHEBI:30616"/>
        <dbReference type="ChEBI" id="CHEBI:58130"/>
        <dbReference type="ChEBI" id="CHEBI:74946"/>
        <dbReference type="ChEBI" id="CHEBI:456216"/>
        <dbReference type="EC" id="2.7.4.24"/>
    </reaction>
    <physiologicalReaction direction="left-to-right" evidence="13">
        <dbReference type="Rhea" id="RHEA:37460"/>
    </physiologicalReaction>
</comment>
<dbReference type="Proteomes" id="UP001516023">
    <property type="component" value="Unassembled WGS sequence"/>
</dbReference>
<evidence type="ECO:0000256" key="12">
    <source>
        <dbReference type="ARBA" id="ARBA00033696"/>
    </source>
</evidence>
<comment type="subcellular location">
    <subcellularLocation>
        <location evidence="1">Cytoplasm</location>
        <location evidence="1">Cytoskeleton</location>
    </subcellularLocation>
    <subcellularLocation>
        <location evidence="2 15">Cytoplasm</location>
        <location evidence="2 15">Cytosol</location>
    </subcellularLocation>
</comment>
<feature type="compositionally biased region" description="Polar residues" evidence="16">
    <location>
        <begin position="275"/>
        <end position="287"/>
    </location>
</feature>
<dbReference type="GO" id="GO:0005856">
    <property type="term" value="C:cytoskeleton"/>
    <property type="evidence" value="ECO:0007669"/>
    <property type="project" value="UniProtKB-SubCell"/>
</dbReference>
<gene>
    <name evidence="18" type="ORF">HJC23_012204</name>
</gene>
<comment type="similarity">
    <text evidence="3 15">Belongs to the histidine acid phosphatase family. VIP1 subfamily.</text>
</comment>
<reference evidence="18 19" key="1">
    <citation type="journal article" date="2020" name="G3 (Bethesda)">
        <title>Improved Reference Genome for Cyclotella cryptica CCMP332, a Model for Cell Wall Morphogenesis, Salinity Adaptation, and Lipid Production in Diatoms (Bacillariophyta).</title>
        <authorList>
            <person name="Roberts W.R."/>
            <person name="Downey K.M."/>
            <person name="Ruck E.C."/>
            <person name="Traller J.C."/>
            <person name="Alverson A.J."/>
        </authorList>
    </citation>
    <scope>NUCLEOTIDE SEQUENCE [LARGE SCALE GENOMIC DNA]</scope>
    <source>
        <strain evidence="18 19">CCMP332</strain>
    </source>
</reference>
<feature type="compositionally biased region" description="Low complexity" evidence="16">
    <location>
        <begin position="25"/>
        <end position="36"/>
    </location>
</feature>
<feature type="region of interest" description="Disordered" evidence="16">
    <location>
        <begin position="247"/>
        <end position="287"/>
    </location>
</feature>
<dbReference type="InterPro" id="IPR029033">
    <property type="entry name" value="His_PPase_superfam"/>
</dbReference>
<keyword evidence="5 15" id="KW-0963">Cytoplasm</keyword>
<dbReference type="Pfam" id="PF18086">
    <property type="entry name" value="PPIP5K2_N"/>
    <property type="match status" value="1"/>
</dbReference>
<evidence type="ECO:0000256" key="10">
    <source>
        <dbReference type="ARBA" id="ARBA00022840"/>
    </source>
</evidence>
<feature type="region of interest" description="Disordered" evidence="16">
    <location>
        <begin position="170"/>
        <end position="195"/>
    </location>
</feature>
<feature type="region of interest" description="Disordered" evidence="16">
    <location>
        <begin position="1"/>
        <end position="69"/>
    </location>
</feature>
<evidence type="ECO:0000256" key="16">
    <source>
        <dbReference type="SAM" id="MobiDB-lite"/>
    </source>
</evidence>
<feature type="region of interest" description="Disordered" evidence="16">
    <location>
        <begin position="305"/>
        <end position="369"/>
    </location>
</feature>
<dbReference type="FunFam" id="3.40.50.11950:FF:000002">
    <property type="entry name" value="Inositol hexakisphosphate and diphosphoinositol-pentakisphosphate kinase"/>
    <property type="match status" value="1"/>
</dbReference>
<dbReference type="GO" id="GO:0005829">
    <property type="term" value="C:cytosol"/>
    <property type="evidence" value="ECO:0007669"/>
    <property type="project" value="UniProtKB-SubCell"/>
</dbReference>
<feature type="compositionally biased region" description="Low complexity" evidence="16">
    <location>
        <begin position="356"/>
        <end position="369"/>
    </location>
</feature>
<evidence type="ECO:0000259" key="17">
    <source>
        <dbReference type="Pfam" id="PF18086"/>
    </source>
</evidence>
<feature type="compositionally biased region" description="Low complexity" evidence="16">
    <location>
        <begin position="322"/>
        <end position="340"/>
    </location>
</feature>
<dbReference type="PANTHER" id="PTHR12750">
    <property type="entry name" value="DIPHOSPHOINOSITOL PENTAKISPHOSPHATE KINASE"/>
    <property type="match status" value="1"/>
</dbReference>
<dbReference type="EMBL" id="JABMIG020000112">
    <property type="protein sequence ID" value="KAL3791614.1"/>
    <property type="molecule type" value="Genomic_DNA"/>
</dbReference>
<dbReference type="InterPro" id="IPR000560">
    <property type="entry name" value="His_Pase_clade-2"/>
</dbReference>
<comment type="catalytic activity">
    <reaction evidence="12">
        <text>5-diphospho-1D-myo-inositol 1,2,3,4,6-pentakisphosphate + ATP + H(+) = 1,5-bis(diphospho)-1D-myo-inositol 2,3,4,6-tetrakisphosphate + ADP</text>
        <dbReference type="Rhea" id="RHEA:10276"/>
        <dbReference type="ChEBI" id="CHEBI:15378"/>
        <dbReference type="ChEBI" id="CHEBI:30616"/>
        <dbReference type="ChEBI" id="CHEBI:58628"/>
        <dbReference type="ChEBI" id="CHEBI:77983"/>
        <dbReference type="ChEBI" id="CHEBI:456216"/>
        <dbReference type="EC" id="2.7.4.24"/>
    </reaction>
    <physiologicalReaction direction="left-to-right" evidence="12">
        <dbReference type="Rhea" id="RHEA:10277"/>
    </physiologicalReaction>
</comment>
<dbReference type="CDD" id="cd07061">
    <property type="entry name" value="HP_HAP_like"/>
    <property type="match status" value="1"/>
</dbReference>
<feature type="compositionally biased region" description="Polar residues" evidence="16">
    <location>
        <begin position="344"/>
        <end position="355"/>
    </location>
</feature>
<keyword evidence="10 15" id="KW-0067">ATP-binding</keyword>
<dbReference type="GO" id="GO:0033857">
    <property type="term" value="F:5-diphosphoinositol pentakisphosphate 1-kinase activity"/>
    <property type="evidence" value="ECO:0007669"/>
    <property type="project" value="UniProtKB-ARBA"/>
</dbReference>
<evidence type="ECO:0000256" key="4">
    <source>
        <dbReference type="ARBA" id="ARBA00012893"/>
    </source>
</evidence>
<dbReference type="GO" id="GO:0052843">
    <property type="term" value="F:inositol-1-diphosphate-2,3,4,5,6-pentakisphosphate diphosphatase activity"/>
    <property type="evidence" value="ECO:0007669"/>
    <property type="project" value="UniProtKB-ARBA"/>
</dbReference>
<dbReference type="EC" id="2.7.4.24" evidence="4 15"/>
<keyword evidence="9 15" id="KW-0418">Kinase</keyword>
<keyword evidence="6" id="KW-0597">Phosphoprotein</keyword>
<evidence type="ECO:0000313" key="18">
    <source>
        <dbReference type="EMBL" id="KAL3791614.1"/>
    </source>
</evidence>
<evidence type="ECO:0000256" key="7">
    <source>
        <dbReference type="ARBA" id="ARBA00022679"/>
    </source>
</evidence>
<feature type="domain" description="VIP1 N-terminal" evidence="17">
    <location>
        <begin position="375"/>
        <end position="463"/>
    </location>
</feature>
<evidence type="ECO:0000256" key="6">
    <source>
        <dbReference type="ARBA" id="ARBA00022553"/>
    </source>
</evidence>
<comment type="caution">
    <text evidence="18">The sequence shown here is derived from an EMBL/GenBank/DDBJ whole genome shotgun (WGS) entry which is preliminary data.</text>
</comment>
<dbReference type="Pfam" id="PF00328">
    <property type="entry name" value="His_Phos_2"/>
    <property type="match status" value="2"/>
</dbReference>
<dbReference type="PANTHER" id="PTHR12750:SF9">
    <property type="entry name" value="INOSITOL HEXAKISPHOSPHATE AND DIPHOSPHOINOSITOL-PENTAKISPHOSPHATE KINASE"/>
    <property type="match status" value="1"/>
</dbReference>
<evidence type="ECO:0000256" key="5">
    <source>
        <dbReference type="ARBA" id="ARBA00022490"/>
    </source>
</evidence>
<dbReference type="GO" id="GO:0052723">
    <property type="term" value="F:inositol hexakisphosphate 1-kinase activity"/>
    <property type="evidence" value="ECO:0007669"/>
    <property type="project" value="UniProtKB-ARBA"/>
</dbReference>
<dbReference type="InterPro" id="IPR040557">
    <property type="entry name" value="VIP1_N"/>
</dbReference>
<evidence type="ECO:0000256" key="11">
    <source>
        <dbReference type="ARBA" id="ARBA00023212"/>
    </source>
</evidence>
<evidence type="ECO:0000256" key="9">
    <source>
        <dbReference type="ARBA" id="ARBA00022777"/>
    </source>
</evidence>
<evidence type="ECO:0000256" key="14">
    <source>
        <dbReference type="ARBA" id="ARBA00071668"/>
    </source>
</evidence>
<dbReference type="GO" id="GO:0005524">
    <property type="term" value="F:ATP binding"/>
    <property type="evidence" value="ECO:0007669"/>
    <property type="project" value="UniProtKB-KW"/>
</dbReference>
<evidence type="ECO:0000313" key="19">
    <source>
        <dbReference type="Proteomes" id="UP001516023"/>
    </source>
</evidence>
<feature type="compositionally biased region" description="Low complexity" evidence="16">
    <location>
        <begin position="255"/>
        <end position="265"/>
    </location>
</feature>
<evidence type="ECO:0000256" key="8">
    <source>
        <dbReference type="ARBA" id="ARBA00022741"/>
    </source>
</evidence>
<proteinExistence type="inferred from homology"/>
<keyword evidence="7 15" id="KW-0808">Transferase</keyword>
<comment type="function">
    <text evidence="15">Bifunctional inositol kinase that acts in concert with the IP6K kinases to synthesize the diphosphate group-containing inositol pyrophosphates diphosphoinositol pentakisphosphate, PP-InsP5, and bis-diphosphoinositol tetrakisphosphate, (PP)2-InsP4. PP-InsP5 and (PP)2-InsP4, also respectively called InsP7 and InsP8, may regulate a variety of cellular processes, including apoptosis, vesicle trafficking, cytoskeletal dynamics, and exocytosis. Phosphorylates inositol hexakisphosphate (InsP6).</text>
</comment>
<protein>
    <recommendedName>
        <fullName evidence="14 15">Inositol hexakisphosphate and diphosphoinositol-pentakisphosphate kinase</fullName>
        <ecNumber evidence="4 15">2.7.4.24</ecNumber>
    </recommendedName>
</protein>
<evidence type="ECO:0000256" key="13">
    <source>
        <dbReference type="ARBA" id="ARBA00034629"/>
    </source>
</evidence>
<evidence type="ECO:0000256" key="1">
    <source>
        <dbReference type="ARBA" id="ARBA00004245"/>
    </source>
</evidence>
<feature type="region of interest" description="Disordered" evidence="16">
    <location>
        <begin position="1467"/>
        <end position="1564"/>
    </location>
</feature>
<sequence>MSSYPPRRSIFPHRGTDSMGDKSVDGSVQQSVSSVGTDRASNHGNGNMSRVPLDALNSPPLFTSPPTSVPLPPVPTTVLAISGEIGGDNNADAVTNGSSRDGDVEGTPKTVKLTAEALAIANKHEAEKAGRNIFGIVEVSSNLSRSSSESGLKVPLHRNGGIPTQVKVVPTEEHGDGSSGPATPAHFQPWEASSVASSLGDPLQIPVAIVESIHEMEEKHNSPINNSKGMGERELSELALAVHLASETPPKANLSSSKDSSSHSDPTTLPPISHNDISCTPSSSPSKIVHNSSVLVDATIASTLPPTAPTLRSIPNSPMPASAMKTPSANSSSSPSVTRNNSRKATFQEPSMLTRTSSNASSSTTATNTSATKRIRIGVCAMDKKARSKPMAEILSRLDPQTFEPVFFGDSVILKEPVENWPVCDVLIAFYSNGYPLDKAEKYVNLRRPYLLNDLKMQRVLMDRRRVYDLLEEAGIDVPRHVFVSRDGYVSTGSGDGPRVTDGNGSGCPEDPEFEEHDDHIEVNGVIIHKPFVEKPVDADDHNIAIYYPSSAGGGCKKLFRKVGDRSSEFYPEINEVRRDGSYIYEEFIETQGTDVKMYTVGPDYGHAEARKSPAVDGVVERNPDGKEVRFPVILTLREKEIARRIVLVFKQQVCGFDILRIQEGDSLVSYVCDVNGWSFVKIQVRLGVPCYVASESLLFYATYLEIESHHRKYYDDCAQILTEHMLAVMKPKSKISFSALAPLLATMEDSVDDTASRKSKTSKKRHHRERSIVDRVKEMLLGDNISSNIPEGNANSKGDDKLLDLQSLEGDNNSIIEEPVDFSGQPVRELPNQLVTEAASIIASGASSLADLDDETLSRASGKNKPPSTHQEELRCVITIIRHGDRTPKQKLKGDINDKHFLKYFEDHAKDVRKDLKVKAKKPMSEFLETVKAVIKDKESEGSKKNRDDLYKARHIRDILQRWKFSGLNRKLQMKPKKWDEEEGPDGPVTKCTELQLIVKWGGDLTKLGEKQAINLGNRLRNELYPMSGGGGILRLHSTFRHDLKIKTSDEGRVMKTAASFAKGMLELEGDIPPILVSLVHKEKTSGHMLDPSGNKEVKKDLEICKKKINANMQKDIDYGAMTKEERESLVGPERLTSLHRALKEVGNPRKTLIAIHATIGKLVEQLDDMLGELASGDEEVIEGGAGLKGKEEIDEALSGIKLYKARIRGETLLELTERWKLLQNKLYDEEKDIFDLSRVPDVHDNVRFDMLHNPHLGLTETLSKLYDLAKSMADCVVPQEYGITVEEKRDIGCKMCETLLEKINFDLAIARTDNQVDMRYLINMDYSADLPINSMGRRVRSRLYFTSESHLHSLLNVLRFPSSKENCVQCPLSYRGQQILADASELCYLTQVVIRLFEDTQKPSDDPKRFRVEIWFSPGATATPLHMAEMYRENDASRFDTEKLQKISIDGLSCTQVEAYFAEAMKDGKPKRNDTVEEPLKAPEDGQVKQDKEIDGKENGREKEPRLDASEIQSEDTKDECMANTSLPPSDKPTEEKQPETSTDFSTPPVQFEPDTRDPFSQDRSWRTLRIVSFALGATALTYLLSKGARALHKRY</sequence>
<dbReference type="InterPro" id="IPR033379">
    <property type="entry name" value="Acid_Pase_AS"/>
</dbReference>
<dbReference type="Gene3D" id="3.40.50.1240">
    <property type="entry name" value="Phosphoglycerate mutase-like"/>
    <property type="match status" value="1"/>
</dbReference>
<dbReference type="Gene3D" id="3.30.470.20">
    <property type="entry name" value="ATP-grasp fold, B domain"/>
    <property type="match status" value="1"/>
</dbReference>
<feature type="compositionally biased region" description="Basic and acidic residues" evidence="16">
    <location>
        <begin position="14"/>
        <end position="24"/>
    </location>
</feature>
<dbReference type="InterPro" id="IPR037446">
    <property type="entry name" value="His_Pase_VIP1"/>
</dbReference>
<accession>A0ABD3PVC8</accession>
<keyword evidence="19" id="KW-1185">Reference proteome</keyword>
<name>A0ABD3PVC8_9STRA</name>
<keyword evidence="11" id="KW-0206">Cytoskeleton</keyword>
<dbReference type="Gene3D" id="3.40.50.11950">
    <property type="match status" value="1"/>
</dbReference>
<feature type="compositionally biased region" description="Polar residues" evidence="16">
    <location>
        <begin position="1542"/>
        <end position="1551"/>
    </location>
</feature>
<dbReference type="GO" id="GO:0006796">
    <property type="term" value="P:phosphate-containing compound metabolic process"/>
    <property type="evidence" value="ECO:0007669"/>
    <property type="project" value="UniProtKB-ARBA"/>
</dbReference>
<evidence type="ECO:0000256" key="3">
    <source>
        <dbReference type="ARBA" id="ARBA00005609"/>
    </source>
</evidence>
<evidence type="ECO:0000256" key="15">
    <source>
        <dbReference type="RuleBase" id="RU365032"/>
    </source>
</evidence>
<dbReference type="SUPFAM" id="SSF53254">
    <property type="entry name" value="Phosphoglycerate mutase-like"/>
    <property type="match status" value="1"/>
</dbReference>
<dbReference type="GO" id="GO:0046173">
    <property type="term" value="P:polyol biosynthetic process"/>
    <property type="evidence" value="ECO:0007669"/>
    <property type="project" value="UniProtKB-ARBA"/>
</dbReference>
<organism evidence="18 19">
    <name type="scientific">Cyclotella cryptica</name>
    <dbReference type="NCBI Taxonomy" id="29204"/>
    <lineage>
        <taxon>Eukaryota</taxon>
        <taxon>Sar</taxon>
        <taxon>Stramenopiles</taxon>
        <taxon>Ochrophyta</taxon>
        <taxon>Bacillariophyta</taxon>
        <taxon>Coscinodiscophyceae</taxon>
        <taxon>Thalassiosirophycidae</taxon>
        <taxon>Stephanodiscales</taxon>
        <taxon>Stephanodiscaceae</taxon>
        <taxon>Cyclotella</taxon>
    </lineage>
</organism>
<feature type="compositionally biased region" description="Basic and acidic residues" evidence="16">
    <location>
        <begin position="1467"/>
        <end position="1523"/>
    </location>
</feature>
<keyword evidence="8 15" id="KW-0547">Nucleotide-binding</keyword>
<dbReference type="PROSITE" id="PS00616">
    <property type="entry name" value="HIS_ACID_PHOSPHAT_1"/>
    <property type="match status" value="1"/>
</dbReference>
<evidence type="ECO:0000256" key="2">
    <source>
        <dbReference type="ARBA" id="ARBA00004514"/>
    </source>
</evidence>
<dbReference type="FunFam" id="3.30.470.20:FF:000036">
    <property type="entry name" value="Inositol hexakisphosphate and diphosphoinositol-pentakisphosphate kinase"/>
    <property type="match status" value="1"/>
</dbReference>